<evidence type="ECO:0000313" key="3">
    <source>
        <dbReference type="Proteomes" id="UP001066276"/>
    </source>
</evidence>
<evidence type="ECO:0000313" key="2">
    <source>
        <dbReference type="EMBL" id="KAJ1154744.1"/>
    </source>
</evidence>
<comment type="caution">
    <text evidence="2">The sequence shown here is derived from an EMBL/GenBank/DDBJ whole genome shotgun (WGS) entry which is preliminary data.</text>
</comment>
<feature type="coiled-coil region" evidence="1">
    <location>
        <begin position="79"/>
        <end position="113"/>
    </location>
</feature>
<accession>A0AAV7RU91</accession>
<keyword evidence="3" id="KW-1185">Reference proteome</keyword>
<dbReference type="AlphaFoldDB" id="A0AAV7RU91"/>
<proteinExistence type="predicted"/>
<organism evidence="2 3">
    <name type="scientific">Pleurodeles waltl</name>
    <name type="common">Iberian ribbed newt</name>
    <dbReference type="NCBI Taxonomy" id="8319"/>
    <lineage>
        <taxon>Eukaryota</taxon>
        <taxon>Metazoa</taxon>
        <taxon>Chordata</taxon>
        <taxon>Craniata</taxon>
        <taxon>Vertebrata</taxon>
        <taxon>Euteleostomi</taxon>
        <taxon>Amphibia</taxon>
        <taxon>Batrachia</taxon>
        <taxon>Caudata</taxon>
        <taxon>Salamandroidea</taxon>
        <taxon>Salamandridae</taxon>
        <taxon>Pleurodelinae</taxon>
        <taxon>Pleurodeles</taxon>
    </lineage>
</organism>
<evidence type="ECO:0000256" key="1">
    <source>
        <dbReference type="SAM" id="Coils"/>
    </source>
</evidence>
<sequence length="116" mass="12766">MGVPRRNSEGLVGGPAVSPGLCWLRASLELGRSRRAATCLPFRVKDIKKGFAISEINQGEIREACGALEKKLDLLVLRTQALEEAVGEMRVEISNHKKEIDLLKGNEQALQSKLEQ</sequence>
<gene>
    <name evidence="2" type="ORF">NDU88_007487</name>
</gene>
<name>A0AAV7RU91_PLEWA</name>
<protein>
    <submittedName>
        <fullName evidence="2">Uncharacterized protein</fullName>
    </submittedName>
</protein>
<keyword evidence="1" id="KW-0175">Coiled coil</keyword>
<dbReference type="Proteomes" id="UP001066276">
    <property type="component" value="Chromosome 5"/>
</dbReference>
<reference evidence="2" key="1">
    <citation type="journal article" date="2022" name="bioRxiv">
        <title>Sequencing and chromosome-scale assembly of the giantPleurodeles waltlgenome.</title>
        <authorList>
            <person name="Brown T."/>
            <person name="Elewa A."/>
            <person name="Iarovenko S."/>
            <person name="Subramanian E."/>
            <person name="Araus A.J."/>
            <person name="Petzold A."/>
            <person name="Susuki M."/>
            <person name="Suzuki K.-i.T."/>
            <person name="Hayashi T."/>
            <person name="Toyoda A."/>
            <person name="Oliveira C."/>
            <person name="Osipova E."/>
            <person name="Leigh N.D."/>
            <person name="Simon A."/>
            <person name="Yun M.H."/>
        </authorList>
    </citation>
    <scope>NUCLEOTIDE SEQUENCE</scope>
    <source>
        <strain evidence="2">20211129_DDA</strain>
        <tissue evidence="2">Liver</tissue>
    </source>
</reference>
<dbReference type="EMBL" id="JANPWB010000009">
    <property type="protein sequence ID" value="KAJ1154744.1"/>
    <property type="molecule type" value="Genomic_DNA"/>
</dbReference>